<protein>
    <recommendedName>
        <fullName evidence="3">AAA+ ATPase domain-containing protein</fullName>
    </recommendedName>
</protein>
<dbReference type="Proteomes" id="UP001212152">
    <property type="component" value="Unassembled WGS sequence"/>
</dbReference>
<reference evidence="1" key="1">
    <citation type="submission" date="2020-05" db="EMBL/GenBank/DDBJ databases">
        <title>Phylogenomic resolution of chytrid fungi.</title>
        <authorList>
            <person name="Stajich J.E."/>
            <person name="Amses K."/>
            <person name="Simmons R."/>
            <person name="Seto K."/>
            <person name="Myers J."/>
            <person name="Bonds A."/>
            <person name="Quandt C.A."/>
            <person name="Barry K."/>
            <person name="Liu P."/>
            <person name="Grigoriev I."/>
            <person name="Longcore J.E."/>
            <person name="James T.Y."/>
        </authorList>
    </citation>
    <scope>NUCLEOTIDE SEQUENCE</scope>
    <source>
        <strain evidence="1">JEL0379</strain>
    </source>
</reference>
<dbReference type="AlphaFoldDB" id="A0AAD5TRZ6"/>
<comment type="caution">
    <text evidence="1">The sequence shown here is derived from an EMBL/GenBank/DDBJ whole genome shotgun (WGS) entry which is preliminary data.</text>
</comment>
<organism evidence="1 2">
    <name type="scientific">Geranomyces variabilis</name>
    <dbReference type="NCBI Taxonomy" id="109894"/>
    <lineage>
        <taxon>Eukaryota</taxon>
        <taxon>Fungi</taxon>
        <taxon>Fungi incertae sedis</taxon>
        <taxon>Chytridiomycota</taxon>
        <taxon>Chytridiomycota incertae sedis</taxon>
        <taxon>Chytridiomycetes</taxon>
        <taxon>Spizellomycetales</taxon>
        <taxon>Powellomycetaceae</taxon>
        <taxon>Geranomyces</taxon>
    </lineage>
</organism>
<keyword evidence="2" id="KW-1185">Reference proteome</keyword>
<dbReference type="EMBL" id="JADGJQ010000002">
    <property type="protein sequence ID" value="KAJ3185085.1"/>
    <property type="molecule type" value="Genomic_DNA"/>
</dbReference>
<name>A0AAD5TRZ6_9FUNG</name>
<sequence length="534" mass="57592">MSPSDIARMNTPEQNVRFIETLPRNLGIPTSSEKLGKGLYASSLQVSDSTAVCDPKSFTTAASQTTSDAAKNTARTGNTADKISLPFIETFVRPVSAPTLTGPPADIHAGRYGLFGTFAGSTITANIARGSKPQHVYLNTADPFCLVAVGVQGAGKSHTLATVMEASLYTAPPVTRAEPPMLGLVFHYSEHGADAGVCEAATLALDGGGNTSDNNAAVIKRKPVTIIVSPSFYAQRKQVYTDILGPENCRVVPMLFRWHELTAAQIRGLLRVSVDGEMPLYMSVILDMLRKHQKRSHGRGMPSYKDFKAEITTLGLSHTQMEALMQRLRLIEMFLAEADENAGLGYHPLPELFDISALVIADLTDPLLSGAEANGLFEVLFSRFLRMDTPRGKLVVCDEAHKYLSGSSSTTALASCSDPLTASLVSATQQMRHHGLRVVVSTQSPRVLPSALLEVVSVAVIHAFHARDWFKHLQRKLPLADVWYAAIQRLGLGEAAVFSRKWDTSALGDTGNVRTVQVRPRISGDGGAGKILKD</sequence>
<dbReference type="SUPFAM" id="SSF52540">
    <property type="entry name" value="P-loop containing nucleoside triphosphate hydrolases"/>
    <property type="match status" value="1"/>
</dbReference>
<gene>
    <name evidence="1" type="ORF">HDU87_002651</name>
</gene>
<evidence type="ECO:0008006" key="3">
    <source>
        <dbReference type="Google" id="ProtNLM"/>
    </source>
</evidence>
<evidence type="ECO:0000313" key="1">
    <source>
        <dbReference type="EMBL" id="KAJ3185085.1"/>
    </source>
</evidence>
<dbReference type="InterPro" id="IPR027417">
    <property type="entry name" value="P-loop_NTPase"/>
</dbReference>
<dbReference type="Gene3D" id="3.40.50.300">
    <property type="entry name" value="P-loop containing nucleotide triphosphate hydrolases"/>
    <property type="match status" value="1"/>
</dbReference>
<proteinExistence type="predicted"/>
<evidence type="ECO:0000313" key="2">
    <source>
        <dbReference type="Proteomes" id="UP001212152"/>
    </source>
</evidence>
<accession>A0AAD5TRZ6</accession>